<protein>
    <submittedName>
        <fullName evidence="1">Uncharacterized protein</fullName>
    </submittedName>
</protein>
<dbReference type="SUPFAM" id="SSF101386">
    <property type="entry name" value="all-alpha NTP pyrophosphatases"/>
    <property type="match status" value="1"/>
</dbReference>
<dbReference type="STRING" id="319795.Dgeo_0294"/>
<evidence type="ECO:0000313" key="2">
    <source>
        <dbReference type="Proteomes" id="UP000002431"/>
    </source>
</evidence>
<evidence type="ECO:0000313" key="1">
    <source>
        <dbReference type="EMBL" id="ABF44597.1"/>
    </source>
</evidence>
<dbReference type="KEGG" id="dge:Dgeo_0294"/>
<reference evidence="1" key="1">
    <citation type="submission" date="2006-04" db="EMBL/GenBank/DDBJ databases">
        <title>Complete sequence of chromosome of Deinococcus geothermalis DSM 11300.</title>
        <authorList>
            <consortium name="US DOE Joint Genome Institute"/>
            <person name="Copeland A."/>
            <person name="Lucas S."/>
            <person name="Lapidus A."/>
            <person name="Barry K."/>
            <person name="Detter J.C."/>
            <person name="Glavina del Rio T."/>
            <person name="Hammon N."/>
            <person name="Israni S."/>
            <person name="Dalin E."/>
            <person name="Tice H."/>
            <person name="Pitluck S."/>
            <person name="Brettin T."/>
            <person name="Bruce D."/>
            <person name="Han C."/>
            <person name="Tapia R."/>
            <person name="Saunders E."/>
            <person name="Gilna P."/>
            <person name="Schmutz J."/>
            <person name="Larimer F."/>
            <person name="Land M."/>
            <person name="Hauser L."/>
            <person name="Kyrpides N."/>
            <person name="Kim E."/>
            <person name="Daly M.J."/>
            <person name="Fredrickson J.K."/>
            <person name="Makarova K.S."/>
            <person name="Gaidamakova E.K."/>
            <person name="Zhai M."/>
            <person name="Richardson P."/>
        </authorList>
    </citation>
    <scope>NUCLEOTIDE SEQUENCE</scope>
    <source>
        <strain evidence="1">DSM 11300</strain>
    </source>
</reference>
<dbReference type="InterPro" id="IPR023292">
    <property type="entry name" value="NTP_PyroPHydrolase-like_dom_sf"/>
</dbReference>
<dbReference type="Gene3D" id="1.10.3420.10">
    <property type="entry name" value="putative ntp pyrophosphohydrolase like domain"/>
    <property type="match status" value="1"/>
</dbReference>
<dbReference type="InterPro" id="IPR021130">
    <property type="entry name" value="PRib-ATP_PPHydrolase-like"/>
</dbReference>
<accession>Q1J1N7</accession>
<name>Q1J1N7_DEIGD</name>
<dbReference type="EMBL" id="CP000359">
    <property type="protein sequence ID" value="ABF44597.1"/>
    <property type="molecule type" value="Genomic_DNA"/>
</dbReference>
<dbReference type="eggNOG" id="COG4696">
    <property type="taxonomic scope" value="Bacteria"/>
</dbReference>
<organism evidence="1 2">
    <name type="scientific">Deinococcus geothermalis (strain DSM 11300 / CIP 105573 / AG-3a)</name>
    <dbReference type="NCBI Taxonomy" id="319795"/>
    <lineage>
        <taxon>Bacteria</taxon>
        <taxon>Thermotogati</taxon>
        <taxon>Deinococcota</taxon>
        <taxon>Deinococci</taxon>
        <taxon>Deinococcales</taxon>
        <taxon>Deinococcaceae</taxon>
        <taxon>Deinococcus</taxon>
    </lineage>
</organism>
<gene>
    <name evidence="1" type="ordered locus">Dgeo_0294</name>
</gene>
<dbReference type="AlphaFoldDB" id="Q1J1N7"/>
<dbReference type="Pfam" id="PF01503">
    <property type="entry name" value="PRA-PH"/>
    <property type="match status" value="1"/>
</dbReference>
<proteinExistence type="predicted"/>
<dbReference type="Proteomes" id="UP000002431">
    <property type="component" value="Chromosome"/>
</dbReference>
<keyword evidence="2" id="KW-1185">Reference proteome</keyword>
<dbReference type="RefSeq" id="WP_011529442.1">
    <property type="nucleotide sequence ID" value="NC_008025.1"/>
</dbReference>
<sequence length="146" mass="15967">MSDLPPSNAARLREFHRAAGLTSPERPTVPDLGLLTLRRTLIQEEVQEVEEEWARLESRLRTGEAVPPGDLAPLAHELADLLYVTYGALDALGIDANAVFAEVHRANLSKTSGPKRADGKQLKPEGWQPANVRGVIEAQEVVSGKW</sequence>
<dbReference type="HOGENOM" id="CLU_097934_1_1_0"/>